<accession>A0A285V6C5</accession>
<evidence type="ECO:0000313" key="3">
    <source>
        <dbReference type="Proteomes" id="UP000219435"/>
    </source>
</evidence>
<sequence>MNGPAAHDHGDWMSLLDGVRISRAWMTRRTPQLLAAWCDAPTAERRRAIAARILQIAAGLESEPDDAEDTAAESAWMGLAARIDARLTDGPDWLPLAAALSRAAAAGYDVAARLPALATAAPLPARHPARELHWRLLDDCPHAPPVLGPTGDPTATPEPAPDVHNGPGRPQKPRGGPPGPPHRPSLDTANLEDRRPS</sequence>
<protein>
    <submittedName>
        <fullName evidence="2">Uncharacterized protein</fullName>
    </submittedName>
</protein>
<reference evidence="3" key="1">
    <citation type="submission" date="2017-08" db="EMBL/GenBank/DDBJ databases">
        <authorList>
            <person name="Varghese N."/>
            <person name="Submissions S."/>
        </authorList>
    </citation>
    <scope>NUCLEOTIDE SEQUENCE [LARGE SCALE GENOMIC DNA]</scope>
    <source>
        <strain evidence="3">DSM 4725</strain>
    </source>
</reference>
<dbReference type="Proteomes" id="UP000219435">
    <property type="component" value="Unassembled WGS sequence"/>
</dbReference>
<keyword evidence="3" id="KW-1185">Reference proteome</keyword>
<evidence type="ECO:0000256" key="1">
    <source>
        <dbReference type="SAM" id="MobiDB-lite"/>
    </source>
</evidence>
<dbReference type="AlphaFoldDB" id="A0A285V6C5"/>
<evidence type="ECO:0000313" key="2">
    <source>
        <dbReference type="EMBL" id="SOC48586.1"/>
    </source>
</evidence>
<dbReference type="RefSeq" id="WP_245852536.1">
    <property type="nucleotide sequence ID" value="NZ_OBQI01000002.1"/>
</dbReference>
<dbReference type="EMBL" id="OBQI01000002">
    <property type="protein sequence ID" value="SOC48586.1"/>
    <property type="molecule type" value="Genomic_DNA"/>
</dbReference>
<proteinExistence type="predicted"/>
<feature type="region of interest" description="Disordered" evidence="1">
    <location>
        <begin position="143"/>
        <end position="197"/>
    </location>
</feature>
<organism evidence="2 3">
    <name type="scientific">Blastococcus aggregatus</name>
    <dbReference type="NCBI Taxonomy" id="38502"/>
    <lineage>
        <taxon>Bacteria</taxon>
        <taxon>Bacillati</taxon>
        <taxon>Actinomycetota</taxon>
        <taxon>Actinomycetes</taxon>
        <taxon>Geodermatophilales</taxon>
        <taxon>Geodermatophilaceae</taxon>
        <taxon>Blastococcus</taxon>
    </lineage>
</organism>
<name>A0A285V6C5_9ACTN</name>
<gene>
    <name evidence="2" type="ORF">SAMN05660748_1288</name>
</gene>